<accession>A0A1H9X8G4</accession>
<keyword evidence="2" id="KW-0732">Signal</keyword>
<keyword evidence="5" id="KW-1185">Reference proteome</keyword>
<feature type="signal peptide" evidence="2">
    <location>
        <begin position="1"/>
        <end position="22"/>
    </location>
</feature>
<evidence type="ECO:0000259" key="3">
    <source>
        <dbReference type="Pfam" id="PF13559"/>
    </source>
</evidence>
<name>A0A1H9X8G4_9MICO</name>
<feature type="domain" description="Protein-glutamine gamma-glutamyltransferase-like C-terminal" evidence="3">
    <location>
        <begin position="160"/>
        <end position="228"/>
    </location>
</feature>
<feature type="chain" id="PRO_5011457899" description="Protein-glutamine gamma-glutamyltransferase-like C-terminal domain-containing protein" evidence="2">
    <location>
        <begin position="23"/>
        <end position="249"/>
    </location>
</feature>
<proteinExistence type="predicted"/>
<dbReference type="RefSeq" id="WP_091761128.1">
    <property type="nucleotide sequence ID" value="NZ_FOHB01000007.1"/>
</dbReference>
<dbReference type="InterPro" id="IPR025403">
    <property type="entry name" value="TgpA-like_C"/>
</dbReference>
<dbReference type="Proteomes" id="UP000199019">
    <property type="component" value="Unassembled WGS sequence"/>
</dbReference>
<protein>
    <recommendedName>
        <fullName evidence="3">Protein-glutamine gamma-glutamyltransferase-like C-terminal domain-containing protein</fullName>
    </recommendedName>
</protein>
<evidence type="ECO:0000313" key="5">
    <source>
        <dbReference type="Proteomes" id="UP000199019"/>
    </source>
</evidence>
<dbReference type="EMBL" id="FOHB01000007">
    <property type="protein sequence ID" value="SES42425.1"/>
    <property type="molecule type" value="Genomic_DNA"/>
</dbReference>
<dbReference type="OrthoDB" id="3389322at2"/>
<sequence>MVPLAAAAALPAAAMAALPAAAASVAGVPARAALHVAARLDPGNGEARRWLEEELSRPAYHEHNDPIARALAALERFIDSLLNADPSAGGALPAGIAGLVTAGLVALVLFALRHVRREARRGDVGGPALLGEERLTAEQFRERSRRALDEGRFADAVLDAMRATAQGAAERTLLDDAPSLTAHEVGLQLAVPFPEHRDELARAADLFDAVAYGHHAPEREQAEHLLALEATLRRTRPATRQPVAAGGAS</sequence>
<reference evidence="5" key="1">
    <citation type="submission" date="2016-10" db="EMBL/GenBank/DDBJ databases">
        <authorList>
            <person name="Varghese N."/>
            <person name="Submissions S."/>
        </authorList>
    </citation>
    <scope>NUCLEOTIDE SEQUENCE [LARGE SCALE GENOMIC DNA]</scope>
    <source>
        <strain evidence="5">CGMCC 1.6963</strain>
    </source>
</reference>
<dbReference type="AlphaFoldDB" id="A0A1H9X8G4"/>
<keyword evidence="1" id="KW-1133">Transmembrane helix</keyword>
<gene>
    <name evidence="4" type="ORF">SAMN05216199_3496</name>
</gene>
<evidence type="ECO:0000256" key="2">
    <source>
        <dbReference type="SAM" id="SignalP"/>
    </source>
</evidence>
<organism evidence="4 5">
    <name type="scientific">Pedococcus cremeus</name>
    <dbReference type="NCBI Taxonomy" id="587636"/>
    <lineage>
        <taxon>Bacteria</taxon>
        <taxon>Bacillati</taxon>
        <taxon>Actinomycetota</taxon>
        <taxon>Actinomycetes</taxon>
        <taxon>Micrococcales</taxon>
        <taxon>Intrasporangiaceae</taxon>
        <taxon>Pedococcus</taxon>
    </lineage>
</organism>
<feature type="transmembrane region" description="Helical" evidence="1">
    <location>
        <begin position="91"/>
        <end position="112"/>
    </location>
</feature>
<keyword evidence="1" id="KW-0472">Membrane</keyword>
<keyword evidence="1" id="KW-0812">Transmembrane</keyword>
<dbReference type="Pfam" id="PF13559">
    <property type="entry name" value="DUF4129"/>
    <property type="match status" value="1"/>
</dbReference>
<evidence type="ECO:0000313" key="4">
    <source>
        <dbReference type="EMBL" id="SES42425.1"/>
    </source>
</evidence>
<evidence type="ECO:0000256" key="1">
    <source>
        <dbReference type="SAM" id="Phobius"/>
    </source>
</evidence>
<dbReference type="STRING" id="587636.SAMN05216199_3496"/>